<evidence type="ECO:0000313" key="14">
    <source>
        <dbReference type="Proteomes" id="UP000428260"/>
    </source>
</evidence>
<dbReference type="Gene3D" id="1.20.1730.10">
    <property type="entry name" value="Sodium/glucose cotransporter"/>
    <property type="match status" value="1"/>
</dbReference>
<evidence type="ECO:0000256" key="2">
    <source>
        <dbReference type="ARBA" id="ARBA00006434"/>
    </source>
</evidence>
<name>A0A6I6JMT4_9BACT</name>
<keyword evidence="7" id="KW-0915">Sodium</keyword>
<organism evidence="13 14">
    <name type="scientific">Maribellus comscasis</name>
    <dbReference type="NCBI Taxonomy" id="2681766"/>
    <lineage>
        <taxon>Bacteria</taxon>
        <taxon>Pseudomonadati</taxon>
        <taxon>Bacteroidota</taxon>
        <taxon>Bacteroidia</taxon>
        <taxon>Marinilabiliales</taxon>
        <taxon>Prolixibacteraceae</taxon>
        <taxon>Maribellus</taxon>
    </lineage>
</organism>
<dbReference type="InterPro" id="IPR056734">
    <property type="entry name" value="NANM"/>
</dbReference>
<dbReference type="GO" id="GO:0015293">
    <property type="term" value="F:symporter activity"/>
    <property type="evidence" value="ECO:0007669"/>
    <property type="project" value="TreeGrafter"/>
</dbReference>
<evidence type="ECO:0000256" key="10">
    <source>
        <dbReference type="ARBA" id="ARBA00023201"/>
    </source>
</evidence>
<feature type="signal peptide" evidence="12">
    <location>
        <begin position="1"/>
        <end position="20"/>
    </location>
</feature>
<evidence type="ECO:0000313" key="13">
    <source>
        <dbReference type="EMBL" id="QGY44256.1"/>
    </source>
</evidence>
<feature type="transmembrane region" description="Helical" evidence="11">
    <location>
        <begin position="545"/>
        <end position="567"/>
    </location>
</feature>
<sequence>MKMKYFFSILLFFIISATHAENHYLKFSSFPELPPNTGYFIQPGLAGPYSGVDDDVLIVAGGANFPDKVPWEGGTKVYYNEIFLLQKNGDAYSWKKSEAKIPFAAGYGGAVSTPAGLFCFGGNTSNECISESWFINYIPETGAVEITSGPQLPVPLTNFAFAKVDNTIFVAGGISEPGGTSKKIFLSLDISNATPDEWKWESLPEWEGPPRAFSIAAAQSNGVTNCFYLFSGRNIKQNGEVEILYDAHVYNPLIKQWSLISDGKNKEFPVMAGTAFPVGASTIAFSSGANGELMLKQMGIEKHIEELKAADKNETVDSELAKVQQKLLSHLENHPGFGNKVIGFNTLTNKTFELATLPETGQVTTTAVQWGNDFIIPSGEIRPGIRTPKILKIQVVKDAKHLSLLDIVVIGLYFLVLSWMGYFFSKRQKDTNDYFKGGGRIPWWAAGLSIFGTALSAITFMAIPAKTFATDWSYFTLNMTIFLVAPVIIFLFIPFFRKLNVTTAYEYLENRFNLTIRLIGSLSFIVYQIGRMGVVLFLPSIALNVVTGIDIFLCIALMGIVALVYTMMGGIEAVIWTDVMQVIVLLGGAILSLSLIILKIDGGFSSIVETAAANHKFNVFDLTLSLKQPTVWVMLLGGIFANITTYGTDQTMVQRYLTTKTQKEANQSVWTNAILTIPATIIFFFVGTALFAFYKAFPTELNSTFSNNDAIFPWYIASQLPAGISGLLIAGIFAAAMSSLSSSMNSAATAYSTDIHFRFGWSKNTKPLKLARIATFIVGISGTLFAFMMATMDIQSLWDEFQKVLGLVIGSLGGVFLLGILSKKANSKGVLVGIFISIMIQILVATYQPVHLIMYSATGVLSCFVTGWTASWFFKE</sequence>
<evidence type="ECO:0000256" key="3">
    <source>
        <dbReference type="ARBA" id="ARBA00022448"/>
    </source>
</evidence>
<dbReference type="KEGG" id="mcos:GM418_11495"/>
<dbReference type="CDD" id="cd11495">
    <property type="entry name" value="SLC5sbd_NIS-like_u3"/>
    <property type="match status" value="1"/>
</dbReference>
<evidence type="ECO:0000256" key="4">
    <source>
        <dbReference type="ARBA" id="ARBA00022475"/>
    </source>
</evidence>
<feature type="transmembrane region" description="Helical" evidence="11">
    <location>
        <begin position="443"/>
        <end position="463"/>
    </location>
</feature>
<accession>A0A6I6JMT4</accession>
<keyword evidence="5 11" id="KW-0812">Transmembrane</keyword>
<comment type="similarity">
    <text evidence="2">Belongs to the sodium:solute symporter (SSF) (TC 2.A.21) family.</text>
</comment>
<feature type="transmembrane region" description="Helical" evidence="11">
    <location>
        <begin position="829"/>
        <end position="847"/>
    </location>
</feature>
<dbReference type="AlphaFoldDB" id="A0A6I6JMT4"/>
<dbReference type="InterPro" id="IPR015915">
    <property type="entry name" value="Kelch-typ_b-propeller"/>
</dbReference>
<dbReference type="Gene3D" id="2.120.10.80">
    <property type="entry name" value="Kelch-type beta propeller"/>
    <property type="match status" value="1"/>
</dbReference>
<protein>
    <submittedName>
        <fullName evidence="13">Sodium/solute symporter</fullName>
    </submittedName>
</protein>
<feature type="transmembrane region" description="Helical" evidence="11">
    <location>
        <begin position="475"/>
        <end position="496"/>
    </location>
</feature>
<dbReference type="SUPFAM" id="SSF117281">
    <property type="entry name" value="Kelch motif"/>
    <property type="match status" value="1"/>
</dbReference>
<gene>
    <name evidence="13" type="ORF">GM418_11495</name>
</gene>
<keyword evidence="14" id="KW-1185">Reference proteome</keyword>
<keyword evidence="10" id="KW-0739">Sodium transport</keyword>
<keyword evidence="3" id="KW-0813">Transport</keyword>
<dbReference type="InterPro" id="IPR001734">
    <property type="entry name" value="Na/solute_symporter"/>
</dbReference>
<feature type="transmembrane region" description="Helical" evidence="11">
    <location>
        <begin position="579"/>
        <end position="598"/>
    </location>
</feature>
<keyword evidence="4" id="KW-1003">Cell membrane</keyword>
<keyword evidence="9 11" id="KW-0472">Membrane</keyword>
<evidence type="ECO:0000256" key="6">
    <source>
        <dbReference type="ARBA" id="ARBA00022989"/>
    </source>
</evidence>
<evidence type="ECO:0000256" key="12">
    <source>
        <dbReference type="SAM" id="SignalP"/>
    </source>
</evidence>
<dbReference type="PROSITE" id="PS50283">
    <property type="entry name" value="NA_SOLUT_SYMP_3"/>
    <property type="match status" value="1"/>
</dbReference>
<dbReference type="InterPro" id="IPR051163">
    <property type="entry name" value="Sodium:Solute_Symporter_SSF"/>
</dbReference>
<feature type="transmembrane region" description="Helical" evidence="11">
    <location>
        <begin position="516"/>
        <end position="539"/>
    </location>
</feature>
<feature type="transmembrane region" description="Helical" evidence="11">
    <location>
        <begin position="402"/>
        <end position="422"/>
    </location>
</feature>
<evidence type="ECO:0000256" key="9">
    <source>
        <dbReference type="ARBA" id="ARBA00023136"/>
    </source>
</evidence>
<evidence type="ECO:0000256" key="7">
    <source>
        <dbReference type="ARBA" id="ARBA00023053"/>
    </source>
</evidence>
<reference evidence="13 14" key="1">
    <citation type="submission" date="2019-11" db="EMBL/GenBank/DDBJ databases">
        <authorList>
            <person name="Zheng R.K."/>
            <person name="Sun C.M."/>
        </authorList>
    </citation>
    <scope>NUCLEOTIDE SEQUENCE [LARGE SCALE GENOMIC DNA]</scope>
    <source>
        <strain evidence="13 14">WC007</strain>
    </source>
</reference>
<comment type="subcellular location">
    <subcellularLocation>
        <location evidence="1">Cell membrane</location>
        <topology evidence="1">Multi-pass membrane protein</topology>
    </subcellularLocation>
</comment>
<evidence type="ECO:0000256" key="11">
    <source>
        <dbReference type="SAM" id="Phobius"/>
    </source>
</evidence>
<feature type="transmembrane region" description="Helical" evidence="11">
    <location>
        <begin position="630"/>
        <end position="648"/>
    </location>
</feature>
<dbReference type="GO" id="GO:0006814">
    <property type="term" value="P:sodium ion transport"/>
    <property type="evidence" value="ECO:0007669"/>
    <property type="project" value="UniProtKB-KW"/>
</dbReference>
<dbReference type="PANTHER" id="PTHR42985">
    <property type="entry name" value="SODIUM-COUPLED MONOCARBOXYLATE TRANSPORTER"/>
    <property type="match status" value="1"/>
</dbReference>
<keyword evidence="12" id="KW-0732">Signal</keyword>
<dbReference type="Pfam" id="PF24996">
    <property type="entry name" value="NANM"/>
    <property type="match status" value="1"/>
</dbReference>
<keyword evidence="8" id="KW-0406">Ion transport</keyword>
<evidence type="ECO:0000256" key="8">
    <source>
        <dbReference type="ARBA" id="ARBA00023065"/>
    </source>
</evidence>
<feature type="transmembrane region" description="Helical" evidence="11">
    <location>
        <begin position="773"/>
        <end position="792"/>
    </location>
</feature>
<dbReference type="Pfam" id="PF00474">
    <property type="entry name" value="SSF"/>
    <property type="match status" value="1"/>
</dbReference>
<feature type="transmembrane region" description="Helical" evidence="11">
    <location>
        <begin position="669"/>
        <end position="694"/>
    </location>
</feature>
<evidence type="ECO:0000256" key="5">
    <source>
        <dbReference type="ARBA" id="ARBA00022692"/>
    </source>
</evidence>
<dbReference type="EMBL" id="CP046401">
    <property type="protein sequence ID" value="QGY44256.1"/>
    <property type="molecule type" value="Genomic_DNA"/>
</dbReference>
<dbReference type="InterPro" id="IPR038377">
    <property type="entry name" value="Na/Glc_symporter_sf"/>
</dbReference>
<evidence type="ECO:0000256" key="1">
    <source>
        <dbReference type="ARBA" id="ARBA00004651"/>
    </source>
</evidence>
<proteinExistence type="inferred from homology"/>
<dbReference type="NCBIfam" id="TIGR00813">
    <property type="entry name" value="sss"/>
    <property type="match status" value="1"/>
</dbReference>
<feature type="transmembrane region" description="Helical" evidence="11">
    <location>
        <begin position="804"/>
        <end position="822"/>
    </location>
</feature>
<keyword evidence="6 11" id="KW-1133">Transmembrane helix</keyword>
<feature type="transmembrane region" description="Helical" evidence="11">
    <location>
        <begin position="714"/>
        <end position="736"/>
    </location>
</feature>
<feature type="transmembrane region" description="Helical" evidence="11">
    <location>
        <begin position="853"/>
        <end position="874"/>
    </location>
</feature>
<dbReference type="PANTHER" id="PTHR42985:SF40">
    <property type="entry name" value="LD47995P-RELATED"/>
    <property type="match status" value="1"/>
</dbReference>
<dbReference type="GO" id="GO:0005886">
    <property type="term" value="C:plasma membrane"/>
    <property type="evidence" value="ECO:0007669"/>
    <property type="project" value="UniProtKB-SubCell"/>
</dbReference>
<feature type="chain" id="PRO_5026133180" evidence="12">
    <location>
        <begin position="21"/>
        <end position="876"/>
    </location>
</feature>
<dbReference type="Proteomes" id="UP000428260">
    <property type="component" value="Chromosome"/>
</dbReference>